<protein>
    <submittedName>
        <fullName evidence="1">Uncharacterized protein</fullName>
    </submittedName>
</protein>
<gene>
    <name evidence="1" type="ORF">O6H91_09G074000</name>
</gene>
<comment type="caution">
    <text evidence="1">The sequence shown here is derived from an EMBL/GenBank/DDBJ whole genome shotgun (WGS) entry which is preliminary data.</text>
</comment>
<reference evidence="2" key="1">
    <citation type="journal article" date="2024" name="Proc. Natl. Acad. Sci. U.S.A.">
        <title>Extraordinary preservation of gene collinearity over three hundred million years revealed in homosporous lycophytes.</title>
        <authorList>
            <person name="Li C."/>
            <person name="Wickell D."/>
            <person name="Kuo L.Y."/>
            <person name="Chen X."/>
            <person name="Nie B."/>
            <person name="Liao X."/>
            <person name="Peng D."/>
            <person name="Ji J."/>
            <person name="Jenkins J."/>
            <person name="Williams M."/>
            <person name="Shu S."/>
            <person name="Plott C."/>
            <person name="Barry K."/>
            <person name="Rajasekar S."/>
            <person name="Grimwood J."/>
            <person name="Han X."/>
            <person name="Sun S."/>
            <person name="Hou Z."/>
            <person name="He W."/>
            <person name="Dai G."/>
            <person name="Sun C."/>
            <person name="Schmutz J."/>
            <person name="Leebens-Mack J.H."/>
            <person name="Li F.W."/>
            <person name="Wang L."/>
        </authorList>
    </citation>
    <scope>NUCLEOTIDE SEQUENCE [LARGE SCALE GENOMIC DNA]</scope>
    <source>
        <strain evidence="2">cv. PW_Plant_1</strain>
    </source>
</reference>
<name>A0ACC2CQU2_DIPCM</name>
<proteinExistence type="predicted"/>
<organism evidence="1 2">
    <name type="scientific">Diphasiastrum complanatum</name>
    <name type="common">Issler's clubmoss</name>
    <name type="synonym">Lycopodium complanatum</name>
    <dbReference type="NCBI Taxonomy" id="34168"/>
    <lineage>
        <taxon>Eukaryota</taxon>
        <taxon>Viridiplantae</taxon>
        <taxon>Streptophyta</taxon>
        <taxon>Embryophyta</taxon>
        <taxon>Tracheophyta</taxon>
        <taxon>Lycopodiopsida</taxon>
        <taxon>Lycopodiales</taxon>
        <taxon>Lycopodiaceae</taxon>
        <taxon>Lycopodioideae</taxon>
        <taxon>Diphasiastrum</taxon>
    </lineage>
</organism>
<evidence type="ECO:0000313" key="1">
    <source>
        <dbReference type="EMBL" id="KAJ7544330.1"/>
    </source>
</evidence>
<dbReference type="Proteomes" id="UP001162992">
    <property type="component" value="Chromosome 9"/>
</dbReference>
<dbReference type="EMBL" id="CM055100">
    <property type="protein sequence ID" value="KAJ7544330.1"/>
    <property type="molecule type" value="Genomic_DNA"/>
</dbReference>
<keyword evidence="2" id="KW-1185">Reference proteome</keyword>
<sequence length="1395" mass="153265">MGETGDSVALDSAKLLQSDIFQESRARLKVYTREYLLSFANLSFCQTKPDGLDPAVWRESQTADVSDGAVAIPGSFSRGAARKDRESETSMKSFRDIPEWRRTSIHPGGMLVHQSSRRKPYDDEPPGSPFSSSYPSKQASHWGESTQSRSNHGRQAMQASGSMAGHGKWGHRGDREREKGRFHINRDSDESDSGHSHAGSPSVRPGWNIAEHDGLLGSGESLRGSFVGSLVGPSSKAAVKYVPSGHGGPTSPSDDTFHSFKAPSGPRRQGTDAINDETFGVEEQSSEERLEQERQRRESFELMRREQKKSMREQQTFKVKKPEEQHDAKMEQTAEKIHVKDSIWDDSYHMERMVPSPSSSSNRSSSSLTHEFSLLGSALKTPALMSVPSITRPLVPPGFSQEILLKTTERKFSDEEKCPEKMEDFKQGGVIPETGEADSKCTMADNQSGSSCGHPNIKTLENKKSESIERMKGIEESSEESRSVLENVRDEANTEAEGVSEIPSSFFVSESQAATPAGNSTPKMSKFAKWFHTEDAEEKSKHAASASDSASNILSLFSKSATSDTISKESLYKSFEADFYDGDSRSSSSLLLPIGNPGQVLPMPVGPSLEDIEKDMTLATNGKNENLSSPESNLKSDDNSFAQTNGNGRIDTNHHVRVPCSTNSVPSHLAKVPKVFLTCEDIEQSLLAETTGYDEQLSSIAGISQSTASSPVSKVGEAPNHLASQYLLSLLQKGSAVSSPKERGSRRHYGGKEEMQNRSPINEPFLEGEKYSQNKDESVSVPTLEALFGKAFMRELRSVEAPVSVQSFPNEAQAAHGVHLLDLVEVKQTLMTPALHATSSDPLFDSHLRTKPPISTHKYDNNKGGDGFHSVFPVQKYEMHDEQDYRHTDYLSASQWPPVENPSLLLDMLAGRSSKNSSTGMPFPFGRTSSVESLERPISERRTESGGRKKPVLGAMVDSEGQGRLSAALGSMLLDASANQHLLEEFLIDKGMEGNHQSQLMLTEQSLRDGNSSSVTPMVSNASKYGGGRNFDFPISDKVVLESVLDAVSSAGGQVYRHTEREALGGISGQLDSATMTNAIRTKKGSQFDEKNHVISHKVTDVVQQSNREYTFHSAPYGAHGMSRAEGLSRDANTDFGDKFAFDNLNTTSATAPSTRISSTQQQSHPSLPIKNLYRSHSPVSTFPAGTNISLGHLQQVLVSNDPNSAVHLSQAQGGPQFLYSQLEQPLIHHSNNGNKMDLSYTGLRHQQDSAFARSFSNTSVPNQPHFQHTRPDNFLNQSNIPQTSLPRPLLGSNFPRGQFPQHGFSPSTNMHSFMHEQLPYDSHGFVTKGMQAGYFPLNGPLHPPMPNLSLPFPNLELQHALHMEQPIQGQGQPNITWRARDYSRRLPRMPPHWN</sequence>
<evidence type="ECO:0000313" key="2">
    <source>
        <dbReference type="Proteomes" id="UP001162992"/>
    </source>
</evidence>
<accession>A0ACC2CQU2</accession>